<keyword evidence="2" id="KW-1133">Transmembrane helix</keyword>
<dbReference type="RefSeq" id="WP_013769531.1">
    <property type="nucleotide sequence ID" value="NC_015514.1"/>
</dbReference>
<dbReference type="AlphaFoldDB" id="F4H6Z3"/>
<evidence type="ECO:0000313" key="3">
    <source>
        <dbReference type="EMBL" id="AEE44502.1"/>
    </source>
</evidence>
<feature type="transmembrane region" description="Helical" evidence="2">
    <location>
        <begin position="70"/>
        <end position="95"/>
    </location>
</feature>
<dbReference type="KEGG" id="cfi:Celf_0357"/>
<dbReference type="EMBL" id="CP002666">
    <property type="protein sequence ID" value="AEE44502.1"/>
    <property type="molecule type" value="Genomic_DNA"/>
</dbReference>
<gene>
    <name evidence="3" type="ordered locus">Celf_0357</name>
</gene>
<accession>F4H6Z3</accession>
<feature type="region of interest" description="Disordered" evidence="1">
    <location>
        <begin position="1"/>
        <end position="24"/>
    </location>
</feature>
<evidence type="ECO:0000256" key="1">
    <source>
        <dbReference type="SAM" id="MobiDB-lite"/>
    </source>
</evidence>
<keyword evidence="2" id="KW-0812">Transmembrane</keyword>
<dbReference type="InterPro" id="IPR036259">
    <property type="entry name" value="MFS_trans_sf"/>
</dbReference>
<sequence>MPLLAPPDSRPAVRPVPTPLGDPARARRLLLPQGTGRDVTPTDAALLDRRARAAAAVGRRRLATALGPRVMRVVVACAALASLGLVALTATLAPLGEDLLHGPVSDATWATLPTALVVAVLGWAAGTVVGVRLGALVAWLALRPVAARDRRRLEHLRAGSQVLPGVGIRPGYGRSRTVELPDGGYVTITRLQESDGQGRLVGFSRCGPGVDGVARAAAAMALTDWQVAHGERPWFPSLVGGRTPQRWGTFGTTP</sequence>
<evidence type="ECO:0000256" key="2">
    <source>
        <dbReference type="SAM" id="Phobius"/>
    </source>
</evidence>
<keyword evidence="4" id="KW-1185">Reference proteome</keyword>
<reference evidence="3 4" key="1">
    <citation type="submission" date="2011-04" db="EMBL/GenBank/DDBJ databases">
        <title>Complete sequence of Cellulomonas fimi ATCC 484.</title>
        <authorList>
            <consortium name="US DOE Joint Genome Institute"/>
            <person name="Lucas S."/>
            <person name="Han J."/>
            <person name="Lapidus A."/>
            <person name="Cheng J.-F."/>
            <person name="Goodwin L."/>
            <person name="Pitluck S."/>
            <person name="Peters L."/>
            <person name="Chertkov O."/>
            <person name="Detter J.C."/>
            <person name="Han C."/>
            <person name="Tapia R."/>
            <person name="Land M."/>
            <person name="Hauser L."/>
            <person name="Kyrpides N."/>
            <person name="Ivanova N."/>
            <person name="Ovchinnikova G."/>
            <person name="Pagani I."/>
            <person name="Mead D."/>
            <person name="Brumm P."/>
            <person name="Woyke T."/>
        </authorList>
    </citation>
    <scope>NUCLEOTIDE SEQUENCE [LARGE SCALE GENOMIC DNA]</scope>
    <source>
        <strain evidence="4">ATCC 484 / DSM 20113 / JCM 1341 / NBRC 15513 / NCIMB 8980 / NCTC 7547</strain>
    </source>
</reference>
<proteinExistence type="predicted"/>
<protein>
    <submittedName>
        <fullName evidence="3">Uncharacterized protein</fullName>
    </submittedName>
</protein>
<dbReference type="Proteomes" id="UP000008460">
    <property type="component" value="Chromosome"/>
</dbReference>
<dbReference type="HOGENOM" id="CLU_1092784_0_0_11"/>
<organism evidence="3 4">
    <name type="scientific">Cellulomonas fimi (strain ATCC 484 / DSM 20113 / JCM 1341 / CCUG 24087 / LMG 16345 / NBRC 15513 / NCIMB 8980 / NCTC 7547 / NRS-133)</name>
    <dbReference type="NCBI Taxonomy" id="590998"/>
    <lineage>
        <taxon>Bacteria</taxon>
        <taxon>Bacillati</taxon>
        <taxon>Actinomycetota</taxon>
        <taxon>Actinomycetes</taxon>
        <taxon>Micrococcales</taxon>
        <taxon>Cellulomonadaceae</taxon>
        <taxon>Cellulomonas</taxon>
    </lineage>
</organism>
<name>F4H6Z3_CELFA</name>
<evidence type="ECO:0000313" key="4">
    <source>
        <dbReference type="Proteomes" id="UP000008460"/>
    </source>
</evidence>
<feature type="compositionally biased region" description="Pro residues" evidence="1">
    <location>
        <begin position="1"/>
        <end position="20"/>
    </location>
</feature>
<dbReference type="SUPFAM" id="SSF103473">
    <property type="entry name" value="MFS general substrate transporter"/>
    <property type="match status" value="1"/>
</dbReference>
<keyword evidence="2" id="KW-0472">Membrane</keyword>
<feature type="transmembrane region" description="Helical" evidence="2">
    <location>
        <begin position="115"/>
        <end position="142"/>
    </location>
</feature>